<dbReference type="InterPro" id="IPR002528">
    <property type="entry name" value="MATE_fam"/>
</dbReference>
<evidence type="ECO:0000256" key="6">
    <source>
        <dbReference type="ARBA" id="ARBA00022989"/>
    </source>
</evidence>
<feature type="transmembrane region" description="Helical" evidence="10">
    <location>
        <begin position="48"/>
        <end position="74"/>
    </location>
</feature>
<dbReference type="GO" id="GO:0015297">
    <property type="term" value="F:antiporter activity"/>
    <property type="evidence" value="ECO:0007669"/>
    <property type="project" value="UniProtKB-KW"/>
</dbReference>
<organism evidence="11 12">
    <name type="scientific">Persicitalea jodogahamensis</name>
    <dbReference type="NCBI Taxonomy" id="402147"/>
    <lineage>
        <taxon>Bacteria</taxon>
        <taxon>Pseudomonadati</taxon>
        <taxon>Bacteroidota</taxon>
        <taxon>Cytophagia</taxon>
        <taxon>Cytophagales</taxon>
        <taxon>Spirosomataceae</taxon>
        <taxon>Persicitalea</taxon>
    </lineage>
</organism>
<keyword evidence="3" id="KW-0050">Antiport</keyword>
<dbReference type="EMBL" id="BMXF01000002">
    <property type="protein sequence ID" value="GHB68579.1"/>
    <property type="molecule type" value="Genomic_DNA"/>
</dbReference>
<feature type="transmembrane region" description="Helical" evidence="10">
    <location>
        <begin position="424"/>
        <end position="445"/>
    </location>
</feature>
<keyword evidence="12" id="KW-1185">Reference proteome</keyword>
<dbReference type="Pfam" id="PF01554">
    <property type="entry name" value="MatE"/>
    <property type="match status" value="2"/>
</dbReference>
<keyword evidence="2" id="KW-0813">Transport</keyword>
<dbReference type="InterPro" id="IPR050222">
    <property type="entry name" value="MATE_MdtK"/>
</dbReference>
<dbReference type="InterPro" id="IPR048279">
    <property type="entry name" value="MdtK-like"/>
</dbReference>
<evidence type="ECO:0000256" key="2">
    <source>
        <dbReference type="ARBA" id="ARBA00022448"/>
    </source>
</evidence>
<evidence type="ECO:0000256" key="1">
    <source>
        <dbReference type="ARBA" id="ARBA00004651"/>
    </source>
</evidence>
<dbReference type="CDD" id="cd13139">
    <property type="entry name" value="MATE_like_14"/>
    <property type="match status" value="1"/>
</dbReference>
<keyword evidence="8 10" id="KW-0472">Membrane</keyword>
<protein>
    <recommendedName>
        <fullName evidence="9">Multidrug-efflux transporter</fullName>
    </recommendedName>
</protein>
<evidence type="ECO:0000256" key="4">
    <source>
        <dbReference type="ARBA" id="ARBA00022475"/>
    </source>
</evidence>
<feature type="transmembrane region" description="Helical" evidence="10">
    <location>
        <begin position="307"/>
        <end position="336"/>
    </location>
</feature>
<feature type="transmembrane region" description="Helical" evidence="10">
    <location>
        <begin position="126"/>
        <end position="148"/>
    </location>
</feature>
<comment type="caution">
    <text evidence="11">The sequence shown here is derived from an EMBL/GenBank/DDBJ whole genome shotgun (WGS) entry which is preliminary data.</text>
</comment>
<dbReference type="PANTHER" id="PTHR43298:SF2">
    <property type="entry name" value="FMN_FAD EXPORTER YEEO-RELATED"/>
    <property type="match status" value="1"/>
</dbReference>
<keyword evidence="4" id="KW-1003">Cell membrane</keyword>
<dbReference type="GO" id="GO:0006811">
    <property type="term" value="P:monoatomic ion transport"/>
    <property type="evidence" value="ECO:0007669"/>
    <property type="project" value="UniProtKB-KW"/>
</dbReference>
<feature type="transmembrane region" description="Helical" evidence="10">
    <location>
        <begin position="229"/>
        <end position="251"/>
    </location>
</feature>
<feature type="transmembrane region" description="Helical" evidence="10">
    <location>
        <begin position="357"/>
        <end position="380"/>
    </location>
</feature>
<keyword evidence="6 10" id="KW-1133">Transmembrane helix</keyword>
<dbReference type="GO" id="GO:0005886">
    <property type="term" value="C:plasma membrane"/>
    <property type="evidence" value="ECO:0007669"/>
    <property type="project" value="UniProtKB-SubCell"/>
</dbReference>
<dbReference type="PANTHER" id="PTHR43298">
    <property type="entry name" value="MULTIDRUG RESISTANCE PROTEIN NORM-RELATED"/>
    <property type="match status" value="1"/>
</dbReference>
<evidence type="ECO:0000256" key="7">
    <source>
        <dbReference type="ARBA" id="ARBA00023065"/>
    </source>
</evidence>
<evidence type="ECO:0000256" key="5">
    <source>
        <dbReference type="ARBA" id="ARBA00022692"/>
    </source>
</evidence>
<sequence>MGASYLLPIQEIKPAYNPPEILKKYLKLLRAALDGSEQSYTSGSIDRAIFLLAVPMILEMVMESLFAVVDVFFVSQVSTEAVATVGLTESVITLIYSVAIGLSTAATAIVARRVGEGSPAQAGKAIGQVILISVGVSVVMAGFGTYFAGDVLQLMGADPEVIAVGTRYAQISFLSSPVIVLLYSLSGALRGAGSASAAMRSLWIANGLNMILDPLFIFGISFFPEMGVTGAAVATTIGRSVGVGYQLYFLYNTKKSVSIKWLDFTPDWKIIQNILNISAGGTGQFLISSASWIFLTRILAEFGSDVVAGYTIAIRIIIFTLLPSWGMANAAATLVGQNLGADQPDRAESSVWRTAKLNMWFLLGVAALFFIAAEPIVGWFSTEPAVVQTGVTTLRVLCLGYGAFAYGMVVVQSMNGAGDTRTPIYLNLICYWLVQIPLAYLLGLVLEWGPIGVFVSVPAGETLLAVLGIVAFRRGRWRQTQV</sequence>
<reference evidence="11 12" key="1">
    <citation type="journal article" date="2014" name="Int. J. Syst. Evol. Microbiol.">
        <title>Complete genome sequence of Corynebacterium casei LMG S-19264T (=DSM 44701T), isolated from a smear-ripened cheese.</title>
        <authorList>
            <consortium name="US DOE Joint Genome Institute (JGI-PGF)"/>
            <person name="Walter F."/>
            <person name="Albersmeier A."/>
            <person name="Kalinowski J."/>
            <person name="Ruckert C."/>
        </authorList>
    </citation>
    <scope>NUCLEOTIDE SEQUENCE [LARGE SCALE GENOMIC DNA]</scope>
    <source>
        <strain evidence="11 12">KCTC 12866</strain>
    </source>
</reference>
<dbReference type="Proteomes" id="UP000598271">
    <property type="component" value="Unassembled WGS sequence"/>
</dbReference>
<evidence type="ECO:0000256" key="8">
    <source>
        <dbReference type="ARBA" id="ARBA00023136"/>
    </source>
</evidence>
<feature type="transmembrane region" description="Helical" evidence="10">
    <location>
        <begin position="94"/>
        <end position="114"/>
    </location>
</feature>
<name>A0A8J3G8W0_9BACT</name>
<dbReference type="NCBIfam" id="TIGR00797">
    <property type="entry name" value="matE"/>
    <property type="match status" value="1"/>
</dbReference>
<feature type="transmembrane region" description="Helical" evidence="10">
    <location>
        <begin position="168"/>
        <end position="189"/>
    </location>
</feature>
<comment type="subcellular location">
    <subcellularLocation>
        <location evidence="1">Cell membrane</location>
        <topology evidence="1">Multi-pass membrane protein</topology>
    </subcellularLocation>
</comment>
<proteinExistence type="predicted"/>
<evidence type="ECO:0000256" key="9">
    <source>
        <dbReference type="ARBA" id="ARBA00031636"/>
    </source>
</evidence>
<keyword evidence="5 10" id="KW-0812">Transmembrane</keyword>
<feature type="transmembrane region" description="Helical" evidence="10">
    <location>
        <begin position="451"/>
        <end position="472"/>
    </location>
</feature>
<gene>
    <name evidence="11" type="ORF">GCM10007390_22480</name>
</gene>
<evidence type="ECO:0000313" key="11">
    <source>
        <dbReference type="EMBL" id="GHB68579.1"/>
    </source>
</evidence>
<dbReference type="GO" id="GO:0042910">
    <property type="term" value="F:xenobiotic transmembrane transporter activity"/>
    <property type="evidence" value="ECO:0007669"/>
    <property type="project" value="InterPro"/>
</dbReference>
<accession>A0A8J3G8W0</accession>
<evidence type="ECO:0000256" key="10">
    <source>
        <dbReference type="SAM" id="Phobius"/>
    </source>
</evidence>
<keyword evidence="7" id="KW-0406">Ion transport</keyword>
<feature type="transmembrane region" description="Helical" evidence="10">
    <location>
        <begin position="392"/>
        <end position="412"/>
    </location>
</feature>
<evidence type="ECO:0000313" key="12">
    <source>
        <dbReference type="Proteomes" id="UP000598271"/>
    </source>
</evidence>
<feature type="transmembrane region" description="Helical" evidence="10">
    <location>
        <begin position="274"/>
        <end position="295"/>
    </location>
</feature>
<feature type="transmembrane region" description="Helical" evidence="10">
    <location>
        <begin position="201"/>
        <end position="223"/>
    </location>
</feature>
<evidence type="ECO:0000256" key="3">
    <source>
        <dbReference type="ARBA" id="ARBA00022449"/>
    </source>
</evidence>
<dbReference type="AlphaFoldDB" id="A0A8J3G8W0"/>
<dbReference type="PIRSF" id="PIRSF006603">
    <property type="entry name" value="DinF"/>
    <property type="match status" value="1"/>
</dbReference>